<feature type="transmembrane region" description="Helical" evidence="6">
    <location>
        <begin position="20"/>
        <end position="41"/>
    </location>
</feature>
<comment type="caution">
    <text evidence="8">The sequence shown here is derived from an EMBL/GenBank/DDBJ whole genome shotgun (WGS) entry which is preliminary data.</text>
</comment>
<evidence type="ECO:0000256" key="5">
    <source>
        <dbReference type="ARBA" id="ARBA00023136"/>
    </source>
</evidence>
<organism evidence="8 9">
    <name type="scientific">Chryseobacterium taiwanense</name>
    <dbReference type="NCBI Taxonomy" id="363331"/>
    <lineage>
        <taxon>Bacteria</taxon>
        <taxon>Pseudomonadati</taxon>
        <taxon>Bacteroidota</taxon>
        <taxon>Flavobacteriia</taxon>
        <taxon>Flavobacteriales</taxon>
        <taxon>Weeksellaceae</taxon>
        <taxon>Chryseobacterium group</taxon>
        <taxon>Chryseobacterium</taxon>
    </lineage>
</organism>
<keyword evidence="2" id="KW-1003">Cell membrane</keyword>
<sequence length="112" mass="13499">MEFLEKFFAKYTQEQVIRWFKRICLAEALSWFFLFSAMIWIRVDPTGILPIVYISTIGSIHGLFFTIYLIFLPSMRKIFVWDDEDFVFSLISAFFPFATIWIDKKLARFDRE</sequence>
<gene>
    <name evidence="8" type="ORF">RM51_01235</name>
</gene>
<feature type="transmembrane region" description="Helical" evidence="6">
    <location>
        <begin position="48"/>
        <end position="71"/>
    </location>
</feature>
<dbReference type="InterPro" id="IPR023845">
    <property type="entry name" value="DUF3817_TM"/>
</dbReference>
<accession>A0A0B4EEL8</accession>
<dbReference type="EMBL" id="JWTA01000001">
    <property type="protein sequence ID" value="KIC65103.1"/>
    <property type="molecule type" value="Genomic_DNA"/>
</dbReference>
<evidence type="ECO:0000256" key="1">
    <source>
        <dbReference type="ARBA" id="ARBA00004651"/>
    </source>
</evidence>
<keyword evidence="4 6" id="KW-1133">Transmembrane helix</keyword>
<keyword evidence="3 6" id="KW-0812">Transmembrane</keyword>
<dbReference type="GO" id="GO:0005886">
    <property type="term" value="C:plasma membrane"/>
    <property type="evidence" value="ECO:0007669"/>
    <property type="project" value="UniProtKB-SubCell"/>
</dbReference>
<evidence type="ECO:0000313" key="8">
    <source>
        <dbReference type="EMBL" id="KIC65103.1"/>
    </source>
</evidence>
<dbReference type="RefSeq" id="WP_039364177.1">
    <property type="nucleotide sequence ID" value="NZ_JWTA01000001.1"/>
</dbReference>
<protein>
    <submittedName>
        <fullName evidence="8">Membrane protein</fullName>
    </submittedName>
</protein>
<dbReference type="Proteomes" id="UP000031167">
    <property type="component" value="Unassembled WGS sequence"/>
</dbReference>
<name>A0A0B4EEL8_9FLAO</name>
<dbReference type="NCBIfam" id="TIGR03954">
    <property type="entry name" value="integ_memb_HG"/>
    <property type="match status" value="1"/>
</dbReference>
<feature type="transmembrane region" description="Helical" evidence="6">
    <location>
        <begin position="86"/>
        <end position="102"/>
    </location>
</feature>
<evidence type="ECO:0000256" key="6">
    <source>
        <dbReference type="SAM" id="Phobius"/>
    </source>
</evidence>
<keyword evidence="9" id="KW-1185">Reference proteome</keyword>
<feature type="domain" description="DUF3817" evidence="7">
    <location>
        <begin position="18"/>
        <end position="108"/>
    </location>
</feature>
<reference evidence="8 9" key="1">
    <citation type="submission" date="2014-12" db="EMBL/GenBank/DDBJ databases">
        <title>Genome sequencing of Chryseobacterium taiwanense TPW19.</title>
        <authorList>
            <person name="Tan P.W."/>
            <person name="Chan K.-G."/>
        </authorList>
    </citation>
    <scope>NUCLEOTIDE SEQUENCE [LARGE SCALE GENOMIC DNA]</scope>
    <source>
        <strain evidence="8 9">TPW19</strain>
    </source>
</reference>
<evidence type="ECO:0000313" key="9">
    <source>
        <dbReference type="Proteomes" id="UP000031167"/>
    </source>
</evidence>
<evidence type="ECO:0000256" key="4">
    <source>
        <dbReference type="ARBA" id="ARBA00022989"/>
    </source>
</evidence>
<dbReference type="Pfam" id="PF12823">
    <property type="entry name" value="DUF3817"/>
    <property type="match status" value="1"/>
</dbReference>
<dbReference type="AlphaFoldDB" id="A0A0B4EEL8"/>
<proteinExistence type="predicted"/>
<evidence type="ECO:0000259" key="7">
    <source>
        <dbReference type="Pfam" id="PF12823"/>
    </source>
</evidence>
<comment type="subcellular location">
    <subcellularLocation>
        <location evidence="1">Cell membrane</location>
        <topology evidence="1">Multi-pass membrane protein</topology>
    </subcellularLocation>
</comment>
<keyword evidence="5 6" id="KW-0472">Membrane</keyword>
<evidence type="ECO:0000256" key="2">
    <source>
        <dbReference type="ARBA" id="ARBA00022475"/>
    </source>
</evidence>
<evidence type="ECO:0000256" key="3">
    <source>
        <dbReference type="ARBA" id="ARBA00022692"/>
    </source>
</evidence>
<dbReference type="STRING" id="363331.RM51_01235"/>
<dbReference type="OrthoDB" id="1272288at2"/>